<dbReference type="GO" id="GO:0009055">
    <property type="term" value="F:electron transfer activity"/>
    <property type="evidence" value="ECO:0007669"/>
    <property type="project" value="InterPro"/>
</dbReference>
<dbReference type="eggNOG" id="COG2010">
    <property type="taxonomic scope" value="Bacteria"/>
</dbReference>
<evidence type="ECO:0000256" key="2">
    <source>
        <dbReference type="ARBA" id="ARBA00022723"/>
    </source>
</evidence>
<dbReference type="Proteomes" id="UP000002586">
    <property type="component" value="Chromosome"/>
</dbReference>
<dbReference type="GO" id="GO:0020037">
    <property type="term" value="F:heme binding"/>
    <property type="evidence" value="ECO:0007669"/>
    <property type="project" value="InterPro"/>
</dbReference>
<dbReference type="STRING" id="156889.Mmc1_0700"/>
<sequence precursor="true">MAWWRSRMAPRPTGRRMNPWYMTKGKGGMHKVQAVNKRFVQLGVAVLCGLLGLLATPLVQAEEGQQGVMDEAAMLSSIARGGRLYDSWYKELDQKPPQGAHTAYPSSGKAKAKDSWRCKECHGWDGMGKEGAYAKGKHFTGIVGITAAKGRDPQALVALLKEATHGYGDKLDDASLLDLAHFVSLGQVDMDAVIERKDKTIKQANRQQGANYYQTLCAQCHGKQGIQKGMAQMGDAASGNPWETLHKTRNGQPGEEMPALLALDPQIMLDIIDYMQTLPKKK</sequence>
<keyword evidence="2 4" id="KW-0479">Metal-binding</keyword>
<dbReference type="AlphaFoldDB" id="A0L5H8"/>
<dbReference type="Pfam" id="PF13442">
    <property type="entry name" value="Cytochrome_CBB3"/>
    <property type="match status" value="1"/>
</dbReference>
<accession>A0L5H8</accession>
<dbReference type="Gene3D" id="1.10.760.10">
    <property type="entry name" value="Cytochrome c-like domain"/>
    <property type="match status" value="1"/>
</dbReference>
<proteinExistence type="predicted"/>
<organism evidence="6 7">
    <name type="scientific">Magnetococcus marinus (strain ATCC BAA-1437 / JCM 17883 / MC-1)</name>
    <dbReference type="NCBI Taxonomy" id="156889"/>
    <lineage>
        <taxon>Bacteria</taxon>
        <taxon>Pseudomonadati</taxon>
        <taxon>Pseudomonadota</taxon>
        <taxon>Magnetococcia</taxon>
        <taxon>Magnetococcales</taxon>
        <taxon>Magnetococcaceae</taxon>
        <taxon>Magnetococcus</taxon>
    </lineage>
</organism>
<name>A0L5H8_MAGMM</name>
<evidence type="ECO:0000313" key="6">
    <source>
        <dbReference type="EMBL" id="ABK43221.1"/>
    </source>
</evidence>
<evidence type="ECO:0000256" key="1">
    <source>
        <dbReference type="ARBA" id="ARBA00022617"/>
    </source>
</evidence>
<keyword evidence="3 4" id="KW-0408">Iron</keyword>
<feature type="domain" description="Cytochrome c" evidence="5">
    <location>
        <begin position="204"/>
        <end position="279"/>
    </location>
</feature>
<keyword evidence="7" id="KW-1185">Reference proteome</keyword>
<dbReference type="GO" id="GO:0046872">
    <property type="term" value="F:metal ion binding"/>
    <property type="evidence" value="ECO:0007669"/>
    <property type="project" value="UniProtKB-KW"/>
</dbReference>
<evidence type="ECO:0000259" key="5">
    <source>
        <dbReference type="PROSITE" id="PS51007"/>
    </source>
</evidence>
<dbReference type="InterPro" id="IPR009056">
    <property type="entry name" value="Cyt_c-like_dom"/>
</dbReference>
<keyword evidence="1 4" id="KW-0349">Heme</keyword>
<dbReference type="SUPFAM" id="SSF46626">
    <property type="entry name" value="Cytochrome c"/>
    <property type="match status" value="2"/>
</dbReference>
<dbReference type="HOGENOM" id="CLU_074034_0_0_5"/>
<dbReference type="InterPro" id="IPR036909">
    <property type="entry name" value="Cyt_c-like_dom_sf"/>
</dbReference>
<gene>
    <name evidence="6" type="ordered locus">Mmc1_0700</name>
</gene>
<protein>
    <recommendedName>
        <fullName evidence="5">Cytochrome c domain-containing protein</fullName>
    </recommendedName>
</protein>
<evidence type="ECO:0000313" key="7">
    <source>
        <dbReference type="Proteomes" id="UP000002586"/>
    </source>
</evidence>
<dbReference type="KEGG" id="mgm:Mmc1_0700"/>
<evidence type="ECO:0000256" key="4">
    <source>
        <dbReference type="PROSITE-ProRule" id="PRU00433"/>
    </source>
</evidence>
<evidence type="ECO:0000256" key="3">
    <source>
        <dbReference type="ARBA" id="ARBA00023004"/>
    </source>
</evidence>
<reference evidence="7" key="1">
    <citation type="journal article" date="2009" name="Appl. Environ. Microbiol.">
        <title>Complete genome sequence of the chemolithoautotrophic marine magnetotactic coccus strain MC-1.</title>
        <authorList>
            <person name="Schubbe S."/>
            <person name="Williams T.J."/>
            <person name="Xie G."/>
            <person name="Kiss H.E."/>
            <person name="Brettin T.S."/>
            <person name="Martinez D."/>
            <person name="Ross C.A."/>
            <person name="Schuler D."/>
            <person name="Cox B.L."/>
            <person name="Nealson K.H."/>
            <person name="Bazylinski D.A."/>
        </authorList>
    </citation>
    <scope>NUCLEOTIDE SEQUENCE [LARGE SCALE GENOMIC DNA]</scope>
    <source>
        <strain evidence="7">ATCC BAA-1437 / JCM 17883 / MC-1</strain>
    </source>
</reference>
<dbReference type="PROSITE" id="PS51007">
    <property type="entry name" value="CYTC"/>
    <property type="match status" value="1"/>
</dbReference>
<dbReference type="EMBL" id="CP000471">
    <property type="protein sequence ID" value="ABK43221.1"/>
    <property type="molecule type" value="Genomic_DNA"/>
</dbReference>
<reference evidence="6 7" key="2">
    <citation type="journal article" date="2012" name="Int. J. Syst. Evol. Microbiol.">
        <title>Magnetococcus marinus gen. nov., sp. nov., a marine, magnetotactic bacterium that represents a novel lineage (Magnetococcaceae fam. nov.; Magnetococcales ord. nov.) at the base of the Alphaproteobacteria.</title>
        <authorList>
            <person name="Bazylinski D.A."/>
            <person name="Williams T.J."/>
            <person name="Lefevre C.T."/>
            <person name="Berg R.J."/>
            <person name="Zhang C.L."/>
            <person name="Bowser S.S."/>
            <person name="Dean A.J."/>
            <person name="Beveridge T.J."/>
        </authorList>
    </citation>
    <scope>NUCLEOTIDE SEQUENCE [LARGE SCALE GENOMIC DNA]</scope>
    <source>
        <strain evidence="7">ATCC BAA-1437 / JCM 17883 / MC-1</strain>
    </source>
</reference>